<evidence type="ECO:0000256" key="2">
    <source>
        <dbReference type="ARBA" id="ARBA00022741"/>
    </source>
</evidence>
<dbReference type="Proteomes" id="UP000515928">
    <property type="component" value="Chromosome"/>
</dbReference>
<keyword evidence="2" id="KW-0547">Nucleotide-binding</keyword>
<dbReference type="PROSITE" id="PS00211">
    <property type="entry name" value="ABC_TRANSPORTER_1"/>
    <property type="match status" value="1"/>
</dbReference>
<dbReference type="InterPro" id="IPR027417">
    <property type="entry name" value="P-loop_NTPase"/>
</dbReference>
<evidence type="ECO:0000259" key="4">
    <source>
        <dbReference type="PROSITE" id="PS50893"/>
    </source>
</evidence>
<dbReference type="PROSITE" id="PS50893">
    <property type="entry name" value="ABC_TRANSPORTER_2"/>
    <property type="match status" value="1"/>
</dbReference>
<dbReference type="GO" id="GO:0016887">
    <property type="term" value="F:ATP hydrolysis activity"/>
    <property type="evidence" value="ECO:0007669"/>
    <property type="project" value="InterPro"/>
</dbReference>
<dbReference type="SUPFAM" id="SSF52540">
    <property type="entry name" value="P-loop containing nucleoside triphosphate hydrolases"/>
    <property type="match status" value="1"/>
</dbReference>
<dbReference type="GO" id="GO:0005886">
    <property type="term" value="C:plasma membrane"/>
    <property type="evidence" value="ECO:0007669"/>
    <property type="project" value="TreeGrafter"/>
</dbReference>
<sequence>MTNLIELINVSKVYKDSNQIIHALQGVDLTLNNPEMLAIIGPSGCGKSTLVNIIGLLLEPSSGTLKIHGDDISNLSEQQKAKLRNKLFGYVTQDFALIEDYTVFHNIRIPLMFSESKLSRKQQRESVISTLSSIGMEDYIDRKVSKLSGGERQRISIARAIVNNPQVIIADEPTGSLDEHNSKIIYDLLRSFVDSGKLVILVTHNMALAEKSDRILFLKNGKLNLE</sequence>
<organism evidence="5 6">
    <name type="scientific">Erysipelothrix inopinata</name>
    <dbReference type="NCBI Taxonomy" id="225084"/>
    <lineage>
        <taxon>Bacteria</taxon>
        <taxon>Bacillati</taxon>
        <taxon>Bacillota</taxon>
        <taxon>Erysipelotrichia</taxon>
        <taxon>Erysipelotrichales</taxon>
        <taxon>Erysipelotrichaceae</taxon>
        <taxon>Erysipelothrix</taxon>
    </lineage>
</organism>
<dbReference type="InterPro" id="IPR015854">
    <property type="entry name" value="ABC_transpr_LolD-like"/>
</dbReference>
<dbReference type="InterPro" id="IPR017871">
    <property type="entry name" value="ABC_transporter-like_CS"/>
</dbReference>
<reference evidence="5 6" key="1">
    <citation type="submission" date="2020-08" db="EMBL/GenBank/DDBJ databases">
        <title>Genome sequence of Erysipelothrix inopinata DSM 15511T.</title>
        <authorList>
            <person name="Hyun D.-W."/>
            <person name="Bae J.-W."/>
        </authorList>
    </citation>
    <scope>NUCLEOTIDE SEQUENCE [LARGE SCALE GENOMIC DNA]</scope>
    <source>
        <strain evidence="5 6">DSM 15511</strain>
    </source>
</reference>
<feature type="domain" description="ABC transporter" evidence="4">
    <location>
        <begin position="5"/>
        <end position="226"/>
    </location>
</feature>
<protein>
    <submittedName>
        <fullName evidence="5">ABC transporter ATP-binding protein</fullName>
    </submittedName>
</protein>
<dbReference type="CDD" id="cd03255">
    <property type="entry name" value="ABC_MJ0796_LolCDE_FtsE"/>
    <property type="match status" value="1"/>
</dbReference>
<evidence type="ECO:0000256" key="1">
    <source>
        <dbReference type="ARBA" id="ARBA00022448"/>
    </source>
</evidence>
<dbReference type="EMBL" id="CP060715">
    <property type="protein sequence ID" value="QNN61574.1"/>
    <property type="molecule type" value="Genomic_DNA"/>
</dbReference>
<dbReference type="Pfam" id="PF00005">
    <property type="entry name" value="ABC_tran"/>
    <property type="match status" value="1"/>
</dbReference>
<evidence type="ECO:0000313" key="6">
    <source>
        <dbReference type="Proteomes" id="UP000515928"/>
    </source>
</evidence>
<dbReference type="InterPro" id="IPR003439">
    <property type="entry name" value="ABC_transporter-like_ATP-bd"/>
</dbReference>
<keyword evidence="3 5" id="KW-0067">ATP-binding</keyword>
<accession>A0A7G9S149</accession>
<dbReference type="GO" id="GO:0022857">
    <property type="term" value="F:transmembrane transporter activity"/>
    <property type="evidence" value="ECO:0007669"/>
    <property type="project" value="TreeGrafter"/>
</dbReference>
<dbReference type="PANTHER" id="PTHR24220:SF692">
    <property type="entry name" value="ABC TRANSPORTER DOMAIN-CONTAINING PROTEIN"/>
    <property type="match status" value="1"/>
</dbReference>
<dbReference type="PANTHER" id="PTHR24220">
    <property type="entry name" value="IMPORT ATP-BINDING PROTEIN"/>
    <property type="match status" value="1"/>
</dbReference>
<name>A0A7G9S149_9FIRM</name>
<proteinExistence type="predicted"/>
<dbReference type="SMART" id="SM00382">
    <property type="entry name" value="AAA"/>
    <property type="match status" value="1"/>
</dbReference>
<dbReference type="InterPro" id="IPR003593">
    <property type="entry name" value="AAA+_ATPase"/>
</dbReference>
<evidence type="ECO:0000313" key="5">
    <source>
        <dbReference type="EMBL" id="QNN61574.1"/>
    </source>
</evidence>
<dbReference type="RefSeq" id="WP_187534773.1">
    <property type="nucleotide sequence ID" value="NZ_CBCSHU010000003.1"/>
</dbReference>
<dbReference type="AlphaFoldDB" id="A0A7G9S149"/>
<evidence type="ECO:0000256" key="3">
    <source>
        <dbReference type="ARBA" id="ARBA00022840"/>
    </source>
</evidence>
<gene>
    <name evidence="5" type="ORF">H9L01_04260</name>
</gene>
<dbReference type="GO" id="GO:0005524">
    <property type="term" value="F:ATP binding"/>
    <property type="evidence" value="ECO:0007669"/>
    <property type="project" value="UniProtKB-KW"/>
</dbReference>
<dbReference type="InterPro" id="IPR017911">
    <property type="entry name" value="MacB-like_ATP-bd"/>
</dbReference>
<dbReference type="Gene3D" id="3.40.50.300">
    <property type="entry name" value="P-loop containing nucleotide triphosphate hydrolases"/>
    <property type="match status" value="1"/>
</dbReference>
<keyword evidence="1" id="KW-0813">Transport</keyword>
<keyword evidence="6" id="KW-1185">Reference proteome</keyword>
<dbReference type="KEGG" id="eio:H9L01_04260"/>